<dbReference type="EMBL" id="JAHHQF010000043">
    <property type="protein sequence ID" value="MBT9281805.1"/>
    <property type="molecule type" value="Genomic_DNA"/>
</dbReference>
<dbReference type="PANTHER" id="PTHR39180:SF2">
    <property type="entry name" value="DUF1641 DOMAIN-CONTAINING PROTEIN"/>
    <property type="match status" value="1"/>
</dbReference>
<accession>A0A132N857</accession>
<reference evidence="1" key="3">
    <citation type="journal article" date="2021" name="Microbiology">
        <title>Metagenomic Analysis of the Microbial Community in the Underground Coal Fire Area (Kemerovo Region, Russia) Revealed Predominance of Thermophilic Members of the Phyla Deinococcus-thermus, Aquificae, and Firmicutes.</title>
        <authorList>
            <person name="Kadnikov V."/>
            <person name="Mardanov A.V."/>
            <person name="Beletsky A.V."/>
            <person name="Karnachuk O.V."/>
            <person name="Ravin N.V."/>
        </authorList>
    </citation>
    <scope>NUCLEOTIDE SEQUENCE</scope>
    <source>
        <strain evidence="1">RBS10-49</strain>
    </source>
</reference>
<evidence type="ECO:0000313" key="2">
    <source>
        <dbReference type="EMBL" id="OAR03374.1"/>
    </source>
</evidence>
<organism evidence="3 5">
    <name type="scientific">Hydrogenibacillus schlegelii</name>
    <name type="common">Bacillus schlegelii</name>
    <dbReference type="NCBI Taxonomy" id="1484"/>
    <lineage>
        <taxon>Bacteria</taxon>
        <taxon>Bacillati</taxon>
        <taxon>Bacillota</taxon>
        <taxon>Bacilli</taxon>
        <taxon>Bacillales</taxon>
        <taxon>Bacillales Family X. Incertae Sedis</taxon>
        <taxon>Hydrogenibacillus</taxon>
    </lineage>
</organism>
<dbReference type="Proteomes" id="UP000748108">
    <property type="component" value="Unassembled WGS sequence"/>
</dbReference>
<dbReference type="PANTHER" id="PTHR39180">
    <property type="match status" value="1"/>
</dbReference>
<evidence type="ECO:0000313" key="1">
    <source>
        <dbReference type="EMBL" id="MBT9281805.1"/>
    </source>
</evidence>
<dbReference type="AlphaFoldDB" id="A0A132N857"/>
<dbReference type="STRING" id="1484.SA87_04125"/>
<evidence type="ECO:0000313" key="4">
    <source>
        <dbReference type="Proteomes" id="UP000243024"/>
    </source>
</evidence>
<dbReference type="RefSeq" id="WP_066203673.1">
    <property type="nucleotide sequence ID" value="NZ_CBCSAS010000006.1"/>
</dbReference>
<dbReference type="Proteomes" id="UP000243024">
    <property type="component" value="Unassembled WGS sequence"/>
</dbReference>
<dbReference type="InterPro" id="IPR012440">
    <property type="entry name" value="DUF1641"/>
</dbReference>
<dbReference type="Proteomes" id="UP000244180">
    <property type="component" value="Unassembled WGS sequence"/>
</dbReference>
<proteinExistence type="predicted"/>
<sequence length="175" mass="19489">MTEAVRELDLALDRELVERLSDPATIERLIRLLDKLETVEALVEMIDGFFRRGPELADSVNGLIQVLRDGLRTPEIAERIETVFQAGRRVQEVLDSPAVRALFEEDVLDTRSIALIGKVARAMQRAAVEAAEPSALQKRVGLIGLMRALSDPELQPALNFVFGLARHLSRELTHA</sequence>
<reference evidence="3 5" key="2">
    <citation type="submission" date="2017-08" db="EMBL/GenBank/DDBJ databases">
        <title>Burning lignite coal seam in the remote Altai Mountains harbors a hydrogen-driven thermophilic microbial community.</title>
        <authorList>
            <person name="Kadnikov V.V."/>
            <person name="Mardanov A.V."/>
            <person name="Ivasenko D."/>
            <person name="Beletsky A.V."/>
            <person name="Karnachuk O.V."/>
            <person name="Ravin N.V."/>
        </authorList>
    </citation>
    <scope>NUCLEOTIDE SEQUENCE [LARGE SCALE GENOMIC DNA]</scope>
    <source>
        <strain evidence="3">AL33</strain>
    </source>
</reference>
<dbReference type="EMBL" id="JXBB01000063">
    <property type="protein sequence ID" value="OAR03374.1"/>
    <property type="molecule type" value="Genomic_DNA"/>
</dbReference>
<dbReference type="Pfam" id="PF07849">
    <property type="entry name" value="DUF1641"/>
    <property type="match status" value="1"/>
</dbReference>
<evidence type="ECO:0000313" key="3">
    <source>
        <dbReference type="EMBL" id="PTQ53843.1"/>
    </source>
</evidence>
<dbReference type="EMBL" id="PEBV01000009">
    <property type="protein sequence ID" value="PTQ53843.1"/>
    <property type="molecule type" value="Genomic_DNA"/>
</dbReference>
<protein>
    <submittedName>
        <fullName evidence="1">DUF1641 domain-containing protein</fullName>
    </submittedName>
</protein>
<name>A0A132N857_HYDSH</name>
<evidence type="ECO:0000313" key="5">
    <source>
        <dbReference type="Proteomes" id="UP000244180"/>
    </source>
</evidence>
<comment type="caution">
    <text evidence="3">The sequence shown here is derived from an EMBL/GenBank/DDBJ whole genome shotgun (WGS) entry which is preliminary data.</text>
</comment>
<reference evidence="2 4" key="1">
    <citation type="submission" date="2015-09" db="EMBL/GenBank/DDBJ databases">
        <title>Draft genome sequence of Hydrogenibacillus schlegelii DSM 2000.</title>
        <authorList>
            <person name="Hemp J."/>
        </authorList>
    </citation>
    <scope>NUCLEOTIDE SEQUENCE [LARGE SCALE GENOMIC DNA]</scope>
    <source>
        <strain evidence="2 4">MA 48</strain>
    </source>
</reference>
<dbReference type="OrthoDB" id="2381949at2"/>
<gene>
    <name evidence="3" type="ORF">HSCHL_1217</name>
    <name evidence="1" type="ORF">KM312_03980</name>
    <name evidence="2" type="ORF">SA87_04125</name>
</gene>
<keyword evidence="4" id="KW-1185">Reference proteome</keyword>